<dbReference type="Proteomes" id="UP000664521">
    <property type="component" value="Unassembled WGS sequence"/>
</dbReference>
<dbReference type="PANTHER" id="PTHR47843">
    <property type="entry name" value="BTB DOMAIN-CONTAINING PROTEIN-RELATED"/>
    <property type="match status" value="1"/>
</dbReference>
<comment type="caution">
    <text evidence="2">The sequence shown here is derived from an EMBL/GenBank/DDBJ whole genome shotgun (WGS) entry which is preliminary data.</text>
</comment>
<organism evidence="2 3">
    <name type="scientific">Heterodermia speciosa</name>
    <dbReference type="NCBI Taxonomy" id="116794"/>
    <lineage>
        <taxon>Eukaryota</taxon>
        <taxon>Fungi</taxon>
        <taxon>Dikarya</taxon>
        <taxon>Ascomycota</taxon>
        <taxon>Pezizomycotina</taxon>
        <taxon>Lecanoromycetes</taxon>
        <taxon>OSLEUM clade</taxon>
        <taxon>Lecanoromycetidae</taxon>
        <taxon>Caliciales</taxon>
        <taxon>Physciaceae</taxon>
        <taxon>Heterodermia</taxon>
    </lineage>
</organism>
<feature type="domain" description="BTB" evidence="1">
    <location>
        <begin position="61"/>
        <end position="132"/>
    </location>
</feature>
<dbReference type="Pfam" id="PF00651">
    <property type="entry name" value="BTB"/>
    <property type="match status" value="1"/>
</dbReference>
<dbReference type="Gene3D" id="3.30.710.10">
    <property type="entry name" value="Potassium Channel Kv1.1, Chain A"/>
    <property type="match status" value="1"/>
</dbReference>
<proteinExistence type="predicted"/>
<reference evidence="2" key="1">
    <citation type="submission" date="2021-03" db="EMBL/GenBank/DDBJ databases">
        <authorList>
            <person name="Tagirdzhanova G."/>
        </authorList>
    </citation>
    <scope>NUCLEOTIDE SEQUENCE</scope>
</reference>
<dbReference type="InterPro" id="IPR000210">
    <property type="entry name" value="BTB/POZ_dom"/>
</dbReference>
<dbReference type="InterPro" id="IPR011333">
    <property type="entry name" value="SKP1/BTB/POZ_sf"/>
</dbReference>
<dbReference type="OrthoDB" id="61370at2759"/>
<name>A0A8H3IY40_9LECA</name>
<evidence type="ECO:0000313" key="3">
    <source>
        <dbReference type="Proteomes" id="UP000664521"/>
    </source>
</evidence>
<sequence>MIREEAVEEVTILKSSSDLITITINITGSELELLTDFDRTKHRKHLNVGEMRNHLKLLNDPVVTLRIDESELHVHRNLLCKASPVFEAAFTGENSFVETRTQIFEFDSSEVSIESLELLVQWLYSDDYKLPEAADIFDVHERYTELADLYVFAEKYVIVDLKHSIIEEFWKLQKKKSPRLIPIRRIYENTPDSSPCRLLIAAGYAWNMSMTWYDKESASERLRCHPDFGADVAIELGKRFSGNHQNPFSGKASDFYTADERKRKSKKKADCGNNKRMISLDELLSEQSDDLL</sequence>
<evidence type="ECO:0000313" key="2">
    <source>
        <dbReference type="EMBL" id="CAF9933335.1"/>
    </source>
</evidence>
<dbReference type="SUPFAM" id="SSF54695">
    <property type="entry name" value="POZ domain"/>
    <property type="match status" value="1"/>
</dbReference>
<dbReference type="PANTHER" id="PTHR47843:SF2">
    <property type="entry name" value="BTB DOMAIN-CONTAINING PROTEIN"/>
    <property type="match status" value="1"/>
</dbReference>
<dbReference type="PROSITE" id="PS50097">
    <property type="entry name" value="BTB"/>
    <property type="match status" value="1"/>
</dbReference>
<dbReference type="CDD" id="cd18186">
    <property type="entry name" value="BTB_POZ_ZBTB_KLHL-like"/>
    <property type="match status" value="1"/>
</dbReference>
<keyword evidence="3" id="KW-1185">Reference proteome</keyword>
<evidence type="ECO:0000259" key="1">
    <source>
        <dbReference type="PROSITE" id="PS50097"/>
    </source>
</evidence>
<dbReference type="AlphaFoldDB" id="A0A8H3IY40"/>
<dbReference type="EMBL" id="CAJPDS010000067">
    <property type="protein sequence ID" value="CAF9933335.1"/>
    <property type="molecule type" value="Genomic_DNA"/>
</dbReference>
<dbReference type="SMART" id="SM00225">
    <property type="entry name" value="BTB"/>
    <property type="match status" value="1"/>
</dbReference>
<protein>
    <recommendedName>
        <fullName evidence="1">BTB domain-containing protein</fullName>
    </recommendedName>
</protein>
<gene>
    <name evidence="2" type="ORF">HETSPECPRED_008612</name>
</gene>
<accession>A0A8H3IY40</accession>